<feature type="binding site" evidence="9">
    <location>
        <position position="1119"/>
    </location>
    <ligand>
        <name>acetyl-CoA</name>
        <dbReference type="ChEBI" id="CHEBI:57288"/>
    </ligand>
</feature>
<evidence type="ECO:0000256" key="5">
    <source>
        <dbReference type="ARBA" id="ARBA00022741"/>
    </source>
</evidence>
<dbReference type="PANTHER" id="PTHR10925">
    <property type="entry name" value="N-ACETYLTRANSFERASE 10"/>
    <property type="match status" value="1"/>
</dbReference>
<dbReference type="GO" id="GO:0000049">
    <property type="term" value="F:tRNA binding"/>
    <property type="evidence" value="ECO:0007669"/>
    <property type="project" value="TreeGrafter"/>
</dbReference>
<dbReference type="GO" id="GO:0005524">
    <property type="term" value="F:ATP binding"/>
    <property type="evidence" value="ECO:0007669"/>
    <property type="project" value="UniProtKB-UniRule"/>
</dbReference>
<keyword evidence="8 9" id="KW-0012">Acyltransferase</keyword>
<sequence length="1531" mass="169793">MQVISAVLYRGNTRAVGSKPPTSAILKVWVSWQYTSLRATTIFTSNNTLMPNRPSQGVTSQDALGAAYNRADPNTKSDRFVRRASRSVSACVFDFSSNAKQFELGQPGIIPVLVLLSDAMGARHRKDVTTEQFFSNISSSDPLQHNRWKNLADLRQQQKSSVIYQSSSVTRHLARMPKALVENPNRLLILVWAPWQYLSPRTTVNCAITNEFIPYRPSLGAISRIILPAANSGMASFYLASYVDLKNCPHLVAREMGKLQKLDNRIQTILQNGIQSKHRTVFIMVGNKGQDQVRKYPVVVNPISPLQVPIMHQILNSLFNKGRLSLLWCYKKELSFSTHRKKNLKLLNKKRKAGVTRDATIFEQFICTTDIRWCYYHETDKILGQTFDMCILQDFEALTPNTLARTIETVSGGGLIVFLLKSMDSLRQLCTMAMDVHSRYRTEAHQDVVCRFNERFLLSLTSNSRCLVLDDRWQVLPLSKKVLAGLQAGRQATNSVSLTAEQQELQKLKVSLAEDGSSFAPLVKLCITLDQARGLVQFCASVASTSQATSVQTQTVTNNKSVARCLLNAVGSAQAQVEAASAIVIVTASRGRGKSAALGLGLAAAIEAGLPNLYVTAPSPENLTTLMQFVVRGLTAFGYEEHQDYAVTKSTDPDYNHAIIRIDVHRQNHRQSLVYFSPWELASQMVGIGSQQADLVCIDEAAAIPLTLVRLIITGPRLAFMASTVNGYEGTGRSLSLKLIKQLRTECRLSDTTIRLQPKPVLPGTVPNPRVTQPSGNKEAMPVSLGKSFRTADTSRVLYEVTLNEAIRYANGDPVEAWLNELLCLDCGSSLMSDVGNNSDAYYPPVDQCQLYYVNRDTLFAYHKSTEIFLHRLMALYVASHYKNSPNDLQLLSDAPAHHIFCLLAPYNPESGKVPEILCVLQVCLEGLINKDRVMRSLSRGLRPSGDLIPWTISQQFCDPSFGSLSGARVVRIATHPEYQNLGYGTRALNLLHDYYSGKVKLQVPNTSDELDKSSTNKNSSSVEREEAMLVDNDEEEDEEEEEQIDQINSDEDAEDLGEYDGANAKAPGSRLLTESVERRGPSNLPPLLSRLNERAPEPLDYIGVSFGATPSLLRFWKRSGYIPVYLRQTLNELTGEFTCIMLKQFNGSSVFSQTENWLCKYHQGKLYFVHRFVSLLPGCFRYMDAAYALELVHNKATRYLAGQELTPDQAQSVFTRIDMERLHNYTRSLVDFHVVSDLLPRLAHLYFNRRLPEVKLNKTQQVILLGLGLQHKTVERLAAEFGRLLGDSAKTRTTDCSRSADTGVVLAQAEENKMDSTSGLTATAHRAAHDLDVQDKTPDSGWTKRIRGLLFVLVRELVRSLDSIVGSSSETDHSANPTTQLVAASVGGSLTMTLDESGQELEENGDASEGDDETVDEGDADEEVFSLNQSTLNDAEINRRASLVRQLMSEELTSGGGGGLGSLERYKVHGSENDWAQAIVGHGSDLSTLNVKLPLTQKSSDDQPKKKRHKPGAGIVKHVPSGKKKKLVKQ</sequence>
<dbReference type="InterPro" id="IPR007807">
    <property type="entry name" value="TcmA/NAT10_helicase"/>
</dbReference>
<reference evidence="15" key="1">
    <citation type="journal article" date="2011" name="Genome Biol.">
        <title>The draft genome of the carcinogenic human liver fluke Clonorchis sinensis.</title>
        <authorList>
            <person name="Wang X."/>
            <person name="Chen W."/>
            <person name="Huang Y."/>
            <person name="Sun J."/>
            <person name="Men J."/>
            <person name="Liu H."/>
            <person name="Luo F."/>
            <person name="Guo L."/>
            <person name="Lv X."/>
            <person name="Deng C."/>
            <person name="Zhou C."/>
            <person name="Fan Y."/>
            <person name="Li X."/>
            <person name="Huang L."/>
            <person name="Hu Y."/>
            <person name="Liang C."/>
            <person name="Hu X."/>
            <person name="Xu J."/>
            <person name="Yu X."/>
        </authorList>
    </citation>
    <scope>NUCLEOTIDE SEQUENCE [LARGE SCALE GENOMIC DNA]</scope>
    <source>
        <strain evidence="15">Henan</strain>
    </source>
</reference>
<dbReference type="Pfam" id="PF13725">
    <property type="entry name" value="tRNA_bind_2"/>
    <property type="match status" value="1"/>
</dbReference>
<dbReference type="Proteomes" id="UP000008909">
    <property type="component" value="Unassembled WGS sequence"/>
</dbReference>
<dbReference type="EC" id="2.3.1.-" evidence="9"/>
<dbReference type="InterPro" id="IPR027992">
    <property type="entry name" value="tRNA_bind_dom"/>
</dbReference>
<keyword evidence="7 9" id="KW-0539">Nucleus</keyword>
<dbReference type="Gene3D" id="3.40.50.11040">
    <property type="match status" value="1"/>
</dbReference>
<feature type="binding site" evidence="9">
    <location>
        <begin position="591"/>
        <end position="600"/>
    </location>
    <ligand>
        <name>ATP</name>
        <dbReference type="ChEBI" id="CHEBI:30616"/>
    </ligand>
</feature>
<feature type="domain" description="TcmA/NAT10 helicase" evidence="11">
    <location>
        <begin position="585"/>
        <end position="826"/>
    </location>
</feature>
<dbReference type="GO" id="GO:0051392">
    <property type="term" value="F:tRNA cytidine N4-acetyltransferase activity"/>
    <property type="evidence" value="ECO:0007669"/>
    <property type="project" value="RHEA"/>
</dbReference>
<evidence type="ECO:0000256" key="3">
    <source>
        <dbReference type="ARBA" id="ARBA00022679"/>
    </source>
</evidence>
<evidence type="ECO:0000259" key="14">
    <source>
        <dbReference type="Pfam" id="PF13725"/>
    </source>
</evidence>
<proteinExistence type="inferred from homology"/>
<evidence type="ECO:0000256" key="1">
    <source>
        <dbReference type="ARBA" id="ARBA00004604"/>
    </source>
</evidence>
<evidence type="ECO:0000256" key="9">
    <source>
        <dbReference type="HAMAP-Rule" id="MF_03211"/>
    </source>
</evidence>
<reference key="2">
    <citation type="submission" date="2011-10" db="EMBL/GenBank/DDBJ databases">
        <title>The genome and transcriptome sequence of Clonorchis sinensis provide insights into the carcinogenic liver fluke.</title>
        <authorList>
            <person name="Wang X."/>
            <person name="Huang Y."/>
            <person name="Chen W."/>
            <person name="Liu H."/>
            <person name="Guo L."/>
            <person name="Chen Y."/>
            <person name="Luo F."/>
            <person name="Zhou W."/>
            <person name="Sun J."/>
            <person name="Mao Q."/>
            <person name="Liang P."/>
            <person name="Zhou C."/>
            <person name="Tian Y."/>
            <person name="Men J."/>
            <person name="Lv X."/>
            <person name="Huang L."/>
            <person name="Zhou J."/>
            <person name="Hu Y."/>
            <person name="Li R."/>
            <person name="Zhang F."/>
            <person name="Lei H."/>
            <person name="Li X."/>
            <person name="Hu X."/>
            <person name="Liang C."/>
            <person name="Xu J."/>
            <person name="Wu Z."/>
            <person name="Yu X."/>
        </authorList>
    </citation>
    <scope>NUCLEOTIDE SEQUENCE</scope>
    <source>
        <strain>Henan</strain>
    </source>
</reference>
<dbReference type="GO" id="GO:0030686">
    <property type="term" value="C:90S preribosome"/>
    <property type="evidence" value="ECO:0007669"/>
    <property type="project" value="TreeGrafter"/>
</dbReference>
<dbReference type="Pfam" id="PF08351">
    <property type="entry name" value="TmcA_N"/>
    <property type="match status" value="1"/>
</dbReference>
<evidence type="ECO:0000256" key="7">
    <source>
        <dbReference type="ARBA" id="ARBA00023242"/>
    </source>
</evidence>
<dbReference type="InterPro" id="IPR000182">
    <property type="entry name" value="GNAT_dom"/>
</dbReference>
<name>H2KPI8_CLOSI</name>
<feature type="binding site" evidence="9">
    <location>
        <position position="808"/>
    </location>
    <ligand>
        <name>ATP</name>
        <dbReference type="ChEBI" id="CHEBI:30616"/>
    </ligand>
</feature>
<evidence type="ECO:0000313" key="16">
    <source>
        <dbReference type="Proteomes" id="UP000008909"/>
    </source>
</evidence>
<dbReference type="Gene3D" id="3.40.50.300">
    <property type="entry name" value="P-loop containing nucleotide triphosphate hydrolases"/>
    <property type="match status" value="1"/>
</dbReference>
<evidence type="ECO:0000256" key="4">
    <source>
        <dbReference type="ARBA" id="ARBA00022694"/>
    </source>
</evidence>
<evidence type="ECO:0000256" key="2">
    <source>
        <dbReference type="ARBA" id="ARBA00022552"/>
    </source>
</evidence>
<dbReference type="Gene3D" id="3.40.630.30">
    <property type="match status" value="2"/>
</dbReference>
<evidence type="ECO:0000259" key="13">
    <source>
        <dbReference type="Pfam" id="PF13718"/>
    </source>
</evidence>
<organism evidence="15 16">
    <name type="scientific">Clonorchis sinensis</name>
    <name type="common">Chinese liver fluke</name>
    <dbReference type="NCBI Taxonomy" id="79923"/>
    <lineage>
        <taxon>Eukaryota</taxon>
        <taxon>Metazoa</taxon>
        <taxon>Spiralia</taxon>
        <taxon>Lophotrochozoa</taxon>
        <taxon>Platyhelminthes</taxon>
        <taxon>Trematoda</taxon>
        <taxon>Digenea</taxon>
        <taxon>Opisthorchiida</taxon>
        <taxon>Opisthorchiata</taxon>
        <taxon>Opisthorchiidae</taxon>
        <taxon>Clonorchis</taxon>
    </lineage>
</organism>
<feature type="region of interest" description="Disordered" evidence="10">
    <location>
        <begin position="758"/>
        <end position="783"/>
    </location>
</feature>
<protein>
    <recommendedName>
        <fullName evidence="9">RNA cytidine acetyltransferase</fullName>
        <ecNumber evidence="9">2.3.1.-</ecNumber>
    </recommendedName>
    <alternativeName>
        <fullName evidence="9">18S rRNA cytosine acetyltransferase</fullName>
    </alternativeName>
</protein>
<feature type="binding site" evidence="9">
    <location>
        <begin position="973"/>
        <end position="975"/>
    </location>
    <ligand>
        <name>acetyl-CoA</name>
        <dbReference type="ChEBI" id="CHEBI:57288"/>
    </ligand>
</feature>
<feature type="region of interest" description="Disordered" evidence="10">
    <location>
        <begin position="1397"/>
        <end position="1419"/>
    </location>
</feature>
<comment type="function">
    <text evidence="9">RNA cytidine acetyltransferase with specificity toward both 18S rRNA and tRNAs. Catalyzes the formation of N(4)-acetylcytidine (ac4C) in 18S rRNA. Required for early nucleolar cleavages of precursor rRNA at sites A0, A1 and A2 during 18S rRNA synthesis. Catalyzes the formation of ac4C in serine and leucine tRNAs. Requires a tRNA-binding adapter protein for full tRNA acetyltransferase activity but not for 18S rRNA acetylation.</text>
</comment>
<dbReference type="Pfam" id="PF05127">
    <property type="entry name" value="NAT10_TcmA_helicase"/>
    <property type="match status" value="1"/>
</dbReference>
<evidence type="ECO:0000259" key="12">
    <source>
        <dbReference type="Pfam" id="PF08351"/>
    </source>
</evidence>
<dbReference type="InterPro" id="IPR027417">
    <property type="entry name" value="P-loop_NTPase"/>
</dbReference>
<keyword evidence="3 9" id="KW-0808">Transferase</keyword>
<feature type="region of interest" description="Disordered" evidence="10">
    <location>
        <begin position="1006"/>
        <end position="1089"/>
    </location>
</feature>
<keyword evidence="2 9" id="KW-0698">rRNA processing</keyword>
<evidence type="ECO:0000313" key="15">
    <source>
        <dbReference type="EMBL" id="GAA29564.2"/>
    </source>
</evidence>
<dbReference type="GO" id="GO:1904812">
    <property type="term" value="P:rRNA acetylation involved in maturation of SSU-rRNA"/>
    <property type="evidence" value="ECO:0007669"/>
    <property type="project" value="InterPro"/>
</dbReference>
<dbReference type="GO" id="GO:0005730">
    <property type="term" value="C:nucleolus"/>
    <property type="evidence" value="ECO:0007669"/>
    <property type="project" value="UniProtKB-SubCell"/>
</dbReference>
<feature type="binding site" evidence="9">
    <location>
        <begin position="980"/>
        <end position="986"/>
    </location>
    <ligand>
        <name>acetyl-CoA</name>
        <dbReference type="ChEBI" id="CHEBI:57288"/>
    </ligand>
</feature>
<keyword evidence="6 9" id="KW-0067">ATP-binding</keyword>
<dbReference type="InterPro" id="IPR032672">
    <property type="entry name" value="TmcA/NAT10/Kre33"/>
</dbReference>
<evidence type="ECO:0000256" key="6">
    <source>
        <dbReference type="ARBA" id="ARBA00022840"/>
    </source>
</evidence>
<accession>H2KPI8</accession>
<keyword evidence="4 9" id="KW-0819">tRNA processing</keyword>
<dbReference type="GO" id="GO:1990883">
    <property type="term" value="F:18S rRNA cytidine N-acetyltransferase activity"/>
    <property type="evidence" value="ECO:0007669"/>
    <property type="project" value="TreeGrafter"/>
</dbReference>
<comment type="similarity">
    <text evidence="9">Belongs to the RNA cytidine acetyltransferase family. NAT10 subfamily.</text>
</comment>
<feature type="compositionally biased region" description="Basic residues" evidence="10">
    <location>
        <begin position="1521"/>
        <end position="1531"/>
    </location>
</feature>
<dbReference type="EMBL" id="DF142910">
    <property type="protein sequence ID" value="GAA29564.2"/>
    <property type="molecule type" value="Genomic_DNA"/>
</dbReference>
<dbReference type="Pfam" id="PF13718">
    <property type="entry name" value="GNAT_acetyltr_2"/>
    <property type="match status" value="2"/>
</dbReference>
<evidence type="ECO:0000256" key="8">
    <source>
        <dbReference type="ARBA" id="ARBA00023315"/>
    </source>
</evidence>
<gene>
    <name evidence="15" type="ORF">CLF_102063</name>
</gene>
<keyword evidence="5 9" id="KW-0547">Nucleotide-binding</keyword>
<dbReference type="GO" id="GO:0051391">
    <property type="term" value="P:tRNA acetylation"/>
    <property type="evidence" value="ECO:0007669"/>
    <property type="project" value="UniProtKB-UniRule"/>
</dbReference>
<feature type="domain" description="TmcA/NAT10 N-terminal" evidence="12">
    <location>
        <begin position="265"/>
        <end position="470"/>
    </location>
</feature>
<comment type="catalytic activity">
    <reaction evidence="9">
        <text>a cytidine in tRNA + acetyl-CoA + ATP + H2O = an N(4)-acetylcytidine in tRNA + ADP + phosphate + CoA + H(+)</text>
        <dbReference type="Rhea" id="RHEA:53876"/>
        <dbReference type="Rhea" id="RHEA-COMP:13670"/>
        <dbReference type="Rhea" id="RHEA-COMP:13671"/>
        <dbReference type="ChEBI" id="CHEBI:15377"/>
        <dbReference type="ChEBI" id="CHEBI:15378"/>
        <dbReference type="ChEBI" id="CHEBI:30616"/>
        <dbReference type="ChEBI" id="CHEBI:43474"/>
        <dbReference type="ChEBI" id="CHEBI:57287"/>
        <dbReference type="ChEBI" id="CHEBI:57288"/>
        <dbReference type="ChEBI" id="CHEBI:74900"/>
        <dbReference type="ChEBI" id="CHEBI:82748"/>
        <dbReference type="ChEBI" id="CHEBI:456216"/>
    </reaction>
</comment>
<dbReference type="HAMAP" id="MF_03211">
    <property type="entry name" value="RNA_acetyltr_Nat10"/>
    <property type="match status" value="1"/>
</dbReference>
<evidence type="ECO:0000256" key="10">
    <source>
        <dbReference type="SAM" id="MobiDB-lite"/>
    </source>
</evidence>
<keyword evidence="16" id="KW-1185">Reference proteome</keyword>
<evidence type="ECO:0000259" key="11">
    <source>
        <dbReference type="Pfam" id="PF05127"/>
    </source>
</evidence>
<feature type="region of interest" description="Disordered" evidence="10">
    <location>
        <begin position="1495"/>
        <end position="1531"/>
    </location>
</feature>
<dbReference type="InterPro" id="IPR013562">
    <property type="entry name" value="TmcA/NAT10_N"/>
</dbReference>
<comment type="subcellular location">
    <subcellularLocation>
        <location evidence="1 9">Nucleus</location>
        <location evidence="1 9">Nucleolus</location>
    </subcellularLocation>
</comment>
<feature type="compositionally biased region" description="Acidic residues" evidence="10">
    <location>
        <begin position="1398"/>
        <end position="1419"/>
    </location>
</feature>
<feature type="compositionally biased region" description="Acidic residues" evidence="10">
    <location>
        <begin position="1032"/>
        <end position="1059"/>
    </location>
</feature>
<dbReference type="PANTHER" id="PTHR10925:SF5">
    <property type="entry name" value="RNA CYTIDINE ACETYLTRANSFERASE"/>
    <property type="match status" value="1"/>
</dbReference>
<dbReference type="InterPro" id="IPR033688">
    <property type="entry name" value="NAT10"/>
</dbReference>
<comment type="catalytic activity">
    <reaction evidence="9">
        <text>a cytidine in 18S rRNA + acetyl-CoA + ATP + H2O = an N(4)-acetylcytidine in 18S rRNA + ADP + phosphate + CoA + H(+)</text>
        <dbReference type="Rhea" id="RHEA:51424"/>
        <dbReference type="Rhea" id="RHEA-COMP:13575"/>
        <dbReference type="Rhea" id="RHEA-COMP:13576"/>
        <dbReference type="ChEBI" id="CHEBI:15377"/>
        <dbReference type="ChEBI" id="CHEBI:15378"/>
        <dbReference type="ChEBI" id="CHEBI:30616"/>
        <dbReference type="ChEBI" id="CHEBI:43474"/>
        <dbReference type="ChEBI" id="CHEBI:57287"/>
        <dbReference type="ChEBI" id="CHEBI:57288"/>
        <dbReference type="ChEBI" id="CHEBI:74900"/>
        <dbReference type="ChEBI" id="CHEBI:82748"/>
        <dbReference type="ChEBI" id="CHEBI:456216"/>
    </reaction>
</comment>
<feature type="domain" description="N-acetyltransferase" evidence="13">
    <location>
        <begin position="872"/>
        <end position="1046"/>
    </location>
</feature>
<feature type="domain" description="N-acetyltransferase" evidence="13">
    <location>
        <begin position="1063"/>
        <end position="1146"/>
    </location>
</feature>
<feature type="domain" description="Possible tRNA binding" evidence="14">
    <location>
        <begin position="1158"/>
        <end position="1282"/>
    </location>
</feature>